<dbReference type="GO" id="GO:0005829">
    <property type="term" value="C:cytosol"/>
    <property type="evidence" value="ECO:0007669"/>
    <property type="project" value="TreeGrafter"/>
</dbReference>
<dbReference type="Gene3D" id="3.40.50.720">
    <property type="entry name" value="NAD(P)-binding Rossmann-like Domain"/>
    <property type="match status" value="1"/>
</dbReference>
<evidence type="ECO:0000256" key="1">
    <source>
        <dbReference type="ARBA" id="ARBA00006484"/>
    </source>
</evidence>
<evidence type="ECO:0000313" key="4">
    <source>
        <dbReference type="EMBL" id="RCK05319.1"/>
    </source>
</evidence>
<dbReference type="Pfam" id="PF00106">
    <property type="entry name" value="adh_short"/>
    <property type="match status" value="1"/>
</dbReference>
<sequence>MTKHFGTIWIVGASAGIGAALVEKFAKSDADASTTIIASARSADALSDQAASSKNIHAVPLDVTKPDAVRDAIALIEDRFGLPDLVVLAAGIYSPMPVDDFSAKTIRDHFDVNYFGTVNCLEILIPKMRQRGSGEIAVVASVAGYRGLPKAGAYGPTKAALINLCETLHAELGGTGVYLRVINPGFVKTRLTDKNDFDMPYLQTPEQAAGYVYQGLTRGNGFEIAFPPPFVRQLKLARILPYGLYFKLIRKVMGKSDG</sequence>
<comment type="similarity">
    <text evidence="1">Belongs to the short-chain dehydrogenases/reductases (SDR) family.</text>
</comment>
<dbReference type="PANTHER" id="PTHR43391:SF14">
    <property type="entry name" value="DEHYDROGENASE_REDUCTASE SDR FAMILY PROTEIN 7-LIKE"/>
    <property type="match status" value="1"/>
</dbReference>
<name>A0A367UAY6_9PROT</name>
<reference evidence="4 5" key="1">
    <citation type="submission" date="2014-07" db="EMBL/GenBank/DDBJ databases">
        <title>Draft genome sequence of Thalassospira xianhensis P-4 (MCCC 1A02616).</title>
        <authorList>
            <person name="Lai Q."/>
            <person name="Shao Z."/>
        </authorList>
    </citation>
    <scope>NUCLEOTIDE SEQUENCE [LARGE SCALE GENOMIC DNA]</scope>
    <source>
        <strain evidence="4 5">MCCC 1A02616</strain>
    </source>
</reference>
<accession>A0A367UAY6</accession>
<dbReference type="PANTHER" id="PTHR43391">
    <property type="entry name" value="RETINOL DEHYDROGENASE-RELATED"/>
    <property type="match status" value="1"/>
</dbReference>
<keyword evidence="3" id="KW-0560">Oxidoreductase</keyword>
<dbReference type="GO" id="GO:0016491">
    <property type="term" value="F:oxidoreductase activity"/>
    <property type="evidence" value="ECO:0007669"/>
    <property type="project" value="UniProtKB-KW"/>
</dbReference>
<comment type="caution">
    <text evidence="4">The sequence shown here is derived from an EMBL/GenBank/DDBJ whole genome shotgun (WGS) entry which is preliminary data.</text>
</comment>
<organism evidence="4 5">
    <name type="scientific">Thalassospira xianhensis MCCC 1A02616</name>
    <dbReference type="NCBI Taxonomy" id="1177929"/>
    <lineage>
        <taxon>Bacteria</taxon>
        <taxon>Pseudomonadati</taxon>
        <taxon>Pseudomonadota</taxon>
        <taxon>Alphaproteobacteria</taxon>
        <taxon>Rhodospirillales</taxon>
        <taxon>Thalassospiraceae</taxon>
        <taxon>Thalassospira</taxon>
    </lineage>
</organism>
<keyword evidence="5" id="KW-1185">Reference proteome</keyword>
<dbReference type="InterPro" id="IPR002347">
    <property type="entry name" value="SDR_fam"/>
</dbReference>
<dbReference type="SUPFAM" id="SSF51735">
    <property type="entry name" value="NAD(P)-binding Rossmann-fold domains"/>
    <property type="match status" value="1"/>
</dbReference>
<dbReference type="EMBL" id="JPWA01000017">
    <property type="protein sequence ID" value="RCK05319.1"/>
    <property type="molecule type" value="Genomic_DNA"/>
</dbReference>
<gene>
    <name evidence="4" type="ORF">TH5_14875</name>
</gene>
<evidence type="ECO:0000256" key="2">
    <source>
        <dbReference type="ARBA" id="ARBA00022857"/>
    </source>
</evidence>
<keyword evidence="2" id="KW-0521">NADP</keyword>
<protein>
    <submittedName>
        <fullName evidence="4">Short-chain dehydrogenase</fullName>
    </submittedName>
</protein>
<dbReference type="RefSeq" id="WP_114122446.1">
    <property type="nucleotide sequence ID" value="NZ_JPWA01000017.1"/>
</dbReference>
<evidence type="ECO:0000256" key="3">
    <source>
        <dbReference type="ARBA" id="ARBA00023002"/>
    </source>
</evidence>
<dbReference type="AlphaFoldDB" id="A0A367UAY6"/>
<dbReference type="PRINTS" id="PR00081">
    <property type="entry name" value="GDHRDH"/>
</dbReference>
<proteinExistence type="inferred from homology"/>
<evidence type="ECO:0000313" key="5">
    <source>
        <dbReference type="Proteomes" id="UP000252419"/>
    </source>
</evidence>
<dbReference type="Proteomes" id="UP000252419">
    <property type="component" value="Unassembled WGS sequence"/>
</dbReference>
<dbReference type="InterPro" id="IPR036291">
    <property type="entry name" value="NAD(P)-bd_dom_sf"/>
</dbReference>